<dbReference type="PROSITE" id="PS00973">
    <property type="entry name" value="USP_2"/>
    <property type="match status" value="1"/>
</dbReference>
<dbReference type="AlphaFoldDB" id="A0A5J4X107"/>
<sequence length="575" mass="67337">MLTWDGRNWGEKKPQTTTDIQPSIRPQRPTNTPNGQRIILPEEKLEVEQFTRSKQDALRNVDLRITNQETFEELKNLFIELQNGQNANGISGQDKQVPTLARFLDKYRDITGMRINEDEQQDVNLFLMNLFDHLEIHLDCLEMHNFIRRYFRCFQSEQQICVNGHLVNNAQRSKIITVQKSGVSNLYEALGGMIRGVHAKDAICSECQEKRLGNNPLIKRTLLQTLPNTVIFNIARVDYDVKQGRAVKDKSKFTFPYGLNQKNRDGQRGGYLNEEDQLDDILDLTPFTREAVLKNEASVNSNQERYQSIKSKIDNYRKDKENESDIRSYSIKATSYDNMGRGEQYYKFRLVGVVVHQGNATGGHYYSYIRERNPPYRWIKFNDNKTHYVIFRNEESEQEKQKERDKQKEKEKEREKQKEKQQQMERIDKNIILVDSESEEDGTSVNNQKQLNDQNETESDYEESDIYNEDQIGYGSSSSSNQDQDFKGSIPIFNNQYDLMEEEFFGGDNPYNNFDAGLLGGQQYNQEFRREMMERQNSASLIIYERIQPIDDWAFELGLIPQNNQQQQTPQVNLL</sequence>
<dbReference type="InterPro" id="IPR001394">
    <property type="entry name" value="Peptidase_C19_UCH"/>
</dbReference>
<dbReference type="InterPro" id="IPR018200">
    <property type="entry name" value="USP_CS"/>
</dbReference>
<dbReference type="InterPro" id="IPR038765">
    <property type="entry name" value="Papain-like_cys_pep_sf"/>
</dbReference>
<feature type="compositionally biased region" description="Basic and acidic residues" evidence="1">
    <location>
        <begin position="395"/>
        <end position="429"/>
    </location>
</feature>
<organism evidence="3 4">
    <name type="scientific">Streblomastix strix</name>
    <dbReference type="NCBI Taxonomy" id="222440"/>
    <lineage>
        <taxon>Eukaryota</taxon>
        <taxon>Metamonada</taxon>
        <taxon>Preaxostyla</taxon>
        <taxon>Oxymonadida</taxon>
        <taxon>Streblomastigidae</taxon>
        <taxon>Streblomastix</taxon>
    </lineage>
</organism>
<evidence type="ECO:0000313" key="3">
    <source>
        <dbReference type="EMBL" id="KAA6400944.1"/>
    </source>
</evidence>
<dbReference type="GO" id="GO:0005634">
    <property type="term" value="C:nucleus"/>
    <property type="evidence" value="ECO:0007669"/>
    <property type="project" value="TreeGrafter"/>
</dbReference>
<reference evidence="3 4" key="1">
    <citation type="submission" date="2019-03" db="EMBL/GenBank/DDBJ databases">
        <title>Single cell metagenomics reveals metabolic interactions within the superorganism composed of flagellate Streblomastix strix and complex community of Bacteroidetes bacteria on its surface.</title>
        <authorList>
            <person name="Treitli S.C."/>
            <person name="Kolisko M."/>
            <person name="Husnik F."/>
            <person name="Keeling P."/>
            <person name="Hampl V."/>
        </authorList>
    </citation>
    <scope>NUCLEOTIDE SEQUENCE [LARGE SCALE GENOMIC DNA]</scope>
    <source>
        <strain evidence="3">ST1C</strain>
    </source>
</reference>
<dbReference type="InterPro" id="IPR028889">
    <property type="entry name" value="USP"/>
</dbReference>
<dbReference type="Pfam" id="PF00443">
    <property type="entry name" value="UCH"/>
    <property type="match status" value="1"/>
</dbReference>
<dbReference type="GO" id="GO:0004843">
    <property type="term" value="F:cysteine-type deubiquitinase activity"/>
    <property type="evidence" value="ECO:0007669"/>
    <property type="project" value="InterPro"/>
</dbReference>
<dbReference type="OrthoDB" id="289038at2759"/>
<feature type="compositionally biased region" description="Acidic residues" evidence="1">
    <location>
        <begin position="455"/>
        <end position="464"/>
    </location>
</feature>
<protein>
    <recommendedName>
        <fullName evidence="2">USP domain-containing protein</fullName>
    </recommendedName>
</protein>
<dbReference type="PANTHER" id="PTHR24006:SF827">
    <property type="entry name" value="UBIQUITIN CARBOXYL-TERMINAL HYDROLASE 34"/>
    <property type="match status" value="1"/>
</dbReference>
<comment type="caution">
    <text evidence="3">The sequence shown here is derived from an EMBL/GenBank/DDBJ whole genome shotgun (WGS) entry which is preliminary data.</text>
</comment>
<evidence type="ECO:0000259" key="2">
    <source>
        <dbReference type="PROSITE" id="PS50235"/>
    </source>
</evidence>
<feature type="region of interest" description="Disordered" evidence="1">
    <location>
        <begin position="1"/>
        <end position="34"/>
    </location>
</feature>
<feature type="region of interest" description="Disordered" evidence="1">
    <location>
        <begin position="395"/>
        <end position="464"/>
    </location>
</feature>
<dbReference type="PANTHER" id="PTHR24006">
    <property type="entry name" value="UBIQUITIN CARBOXYL-TERMINAL HYDROLASE"/>
    <property type="match status" value="1"/>
</dbReference>
<evidence type="ECO:0000256" key="1">
    <source>
        <dbReference type="SAM" id="MobiDB-lite"/>
    </source>
</evidence>
<dbReference type="GO" id="GO:0005829">
    <property type="term" value="C:cytosol"/>
    <property type="evidence" value="ECO:0007669"/>
    <property type="project" value="TreeGrafter"/>
</dbReference>
<gene>
    <name evidence="3" type="ORF">EZS28_003528</name>
</gene>
<dbReference type="EMBL" id="SNRW01000472">
    <property type="protein sequence ID" value="KAA6400944.1"/>
    <property type="molecule type" value="Genomic_DNA"/>
</dbReference>
<proteinExistence type="predicted"/>
<dbReference type="PROSITE" id="PS50235">
    <property type="entry name" value="USP_3"/>
    <property type="match status" value="1"/>
</dbReference>
<dbReference type="Proteomes" id="UP000324800">
    <property type="component" value="Unassembled WGS sequence"/>
</dbReference>
<evidence type="ECO:0000313" key="4">
    <source>
        <dbReference type="Proteomes" id="UP000324800"/>
    </source>
</evidence>
<dbReference type="SUPFAM" id="SSF54001">
    <property type="entry name" value="Cysteine proteinases"/>
    <property type="match status" value="1"/>
</dbReference>
<dbReference type="Gene3D" id="3.90.70.10">
    <property type="entry name" value="Cysteine proteinases"/>
    <property type="match status" value="1"/>
</dbReference>
<dbReference type="GO" id="GO:0016579">
    <property type="term" value="P:protein deubiquitination"/>
    <property type="evidence" value="ECO:0007669"/>
    <property type="project" value="InterPro"/>
</dbReference>
<feature type="compositionally biased region" description="Polar residues" evidence="1">
    <location>
        <begin position="443"/>
        <end position="454"/>
    </location>
</feature>
<dbReference type="InterPro" id="IPR050164">
    <property type="entry name" value="Peptidase_C19"/>
</dbReference>
<name>A0A5J4X107_9EUKA</name>
<accession>A0A5J4X107</accession>
<feature type="domain" description="USP" evidence="2">
    <location>
        <begin position="30"/>
        <end position="404"/>
    </location>
</feature>